<proteinExistence type="predicted"/>
<dbReference type="InterPro" id="IPR004360">
    <property type="entry name" value="Glyas_Fos-R_dOase_dom"/>
</dbReference>
<dbReference type="GO" id="GO:0046872">
    <property type="term" value="F:metal ion binding"/>
    <property type="evidence" value="ECO:0007669"/>
    <property type="project" value="UniProtKB-KW"/>
</dbReference>
<reference evidence="4" key="1">
    <citation type="submission" date="2020-02" db="EMBL/GenBank/DDBJ databases">
        <authorList>
            <person name="Scholz U."/>
            <person name="Mascher M."/>
            <person name="Fiebig A."/>
        </authorList>
    </citation>
    <scope>NUCLEOTIDE SEQUENCE</scope>
</reference>
<feature type="domain" description="VOC" evidence="2">
    <location>
        <begin position="16"/>
        <end position="127"/>
    </location>
</feature>
<keyword evidence="5" id="KW-1185">Reference proteome</keyword>
<dbReference type="GO" id="GO:0004462">
    <property type="term" value="F:lactoylglutathione lyase activity"/>
    <property type="evidence" value="ECO:0007669"/>
    <property type="project" value="InterPro"/>
</dbReference>
<dbReference type="PROSITE" id="PS51819">
    <property type="entry name" value="VOC"/>
    <property type="match status" value="1"/>
</dbReference>
<dbReference type="SUPFAM" id="SSF54593">
    <property type="entry name" value="Glyoxalase/Bleomycin resistance protein/Dihydroxybiphenyl dioxygenase"/>
    <property type="match status" value="1"/>
</dbReference>
<dbReference type="Proteomes" id="UP000663760">
    <property type="component" value="Chromosome 8"/>
</dbReference>
<dbReference type="PANTHER" id="PTHR46142:SF13">
    <property type="entry name" value="LACTOYLGLUTATHIONE LYASE_GLYOXALASE I FAMILY PROTEIN"/>
    <property type="match status" value="1"/>
</dbReference>
<sequence length="191" mass="21271">MGLEIIEEVPPLPLMGLNHISFVVRSVSRSVEFYEEVLGFVSIKRPSSFKFEGAWLFNYGVGIHLLESSTPEEAPKKKATFDMRMVAKKLDEMGIEYITAVVEEGGVFVDQLFFHDPDGYMVEVCNCQVLPICPLSQSNRLPLPLLQNLMAGGGDPVAALYLKELATFRCAAEVGNRMMESLVTEIMNISF</sequence>
<organism evidence="4 5">
    <name type="scientific">Spirodela intermedia</name>
    <name type="common">Intermediate duckweed</name>
    <dbReference type="NCBI Taxonomy" id="51605"/>
    <lineage>
        <taxon>Eukaryota</taxon>
        <taxon>Viridiplantae</taxon>
        <taxon>Streptophyta</taxon>
        <taxon>Embryophyta</taxon>
        <taxon>Tracheophyta</taxon>
        <taxon>Spermatophyta</taxon>
        <taxon>Magnoliopsida</taxon>
        <taxon>Liliopsida</taxon>
        <taxon>Araceae</taxon>
        <taxon>Lemnoideae</taxon>
        <taxon>Spirodela</taxon>
    </lineage>
</organism>
<dbReference type="Pfam" id="PF00903">
    <property type="entry name" value="Glyoxalase"/>
    <property type="match status" value="1"/>
</dbReference>
<evidence type="ECO:0000313" key="3">
    <source>
        <dbReference type="EMBL" id="CAA2624369.1"/>
    </source>
</evidence>
<keyword evidence="1" id="KW-0479">Metal-binding</keyword>
<accession>A0A7I8KR80</accession>
<dbReference type="InterPro" id="IPR037523">
    <property type="entry name" value="VOC_core"/>
</dbReference>
<dbReference type="PROSITE" id="PS00934">
    <property type="entry name" value="GLYOXALASE_I_1"/>
    <property type="match status" value="1"/>
</dbReference>
<dbReference type="EMBL" id="LR746271">
    <property type="protein sequence ID" value="CAA7400317.1"/>
    <property type="molecule type" value="Genomic_DNA"/>
</dbReference>
<dbReference type="InterPro" id="IPR018146">
    <property type="entry name" value="Glyoxalase_1_CS"/>
</dbReference>
<gene>
    <name evidence="3" type="ORF">SI7747_08010208</name>
    <name evidence="4" type="ORF">SI8410_08010995</name>
</gene>
<dbReference type="AlphaFoldDB" id="A0A7I8KR80"/>
<protein>
    <recommendedName>
        <fullName evidence="2">VOC domain-containing protein</fullName>
    </recommendedName>
</protein>
<dbReference type="InterPro" id="IPR029068">
    <property type="entry name" value="Glyas_Bleomycin-R_OHBP_Dase"/>
</dbReference>
<name>A0A7I8KR80_SPIIN</name>
<dbReference type="EMBL" id="LR743595">
    <property type="protein sequence ID" value="CAA2624369.1"/>
    <property type="molecule type" value="Genomic_DNA"/>
</dbReference>
<dbReference type="Gene3D" id="3.10.180.10">
    <property type="entry name" value="2,3-Dihydroxybiphenyl 1,2-Dioxygenase, domain 1"/>
    <property type="match status" value="1"/>
</dbReference>
<evidence type="ECO:0000313" key="4">
    <source>
        <dbReference type="EMBL" id="CAA7400317.1"/>
    </source>
</evidence>
<evidence type="ECO:0000313" key="5">
    <source>
        <dbReference type="Proteomes" id="UP000663760"/>
    </source>
</evidence>
<evidence type="ECO:0000256" key="1">
    <source>
        <dbReference type="ARBA" id="ARBA00022723"/>
    </source>
</evidence>
<evidence type="ECO:0000259" key="2">
    <source>
        <dbReference type="PROSITE" id="PS51819"/>
    </source>
</evidence>
<dbReference type="PANTHER" id="PTHR46142">
    <property type="match status" value="1"/>
</dbReference>
<dbReference type="OrthoDB" id="16820at2759"/>